<sequence>MKPRRPPPITLLIVVVIVLLLMGAAPGRALADDERQSLGDAWWTGPLVANSAGALPQGHVLIEPYLYDVRSSQVNTFGSLTYMEYAVTNRLMAGVVPTFGYSRASNGQNSAGIAQGDFSVLAQYSLTRFHEGSWVPDMALMVQETLPTGQYDRLSRPLVDAQGSGAYTTTVQLNTQMYFWLPNGRILRMRFNVGQSFSRAVPVNGVSVYGTPAGFHGHGVAGNAFLANAAWEYSMTLRWVLAFDLLYHYSRGAQVDGAITTDAGHAPLNFRTGSSASFGFAPAIEYNWRSNLGLIMGVRVFTGGHNSTHTVTPAIALNYVH</sequence>
<dbReference type="Proteomes" id="UP000254711">
    <property type="component" value="Unassembled WGS sequence"/>
</dbReference>
<evidence type="ECO:0000313" key="2">
    <source>
        <dbReference type="Proteomes" id="UP000254711"/>
    </source>
</evidence>
<dbReference type="OrthoDB" id="7240756at2"/>
<dbReference type="RefSeq" id="WP_114826520.1">
    <property type="nucleotide sequence ID" value="NZ_QQSY01000006.1"/>
</dbReference>
<proteinExistence type="predicted"/>
<organism evidence="1 2">
    <name type="scientific">Dyella solisilvae</name>
    <dbReference type="NCBI Taxonomy" id="1920168"/>
    <lineage>
        <taxon>Bacteria</taxon>
        <taxon>Pseudomonadati</taxon>
        <taxon>Pseudomonadota</taxon>
        <taxon>Gammaproteobacteria</taxon>
        <taxon>Lysobacterales</taxon>
        <taxon>Rhodanobacteraceae</taxon>
        <taxon>Dyella</taxon>
    </lineage>
</organism>
<comment type="caution">
    <text evidence="1">The sequence shown here is derived from an EMBL/GenBank/DDBJ whole genome shotgun (WGS) entry which is preliminary data.</text>
</comment>
<keyword evidence="2" id="KW-1185">Reference proteome</keyword>
<gene>
    <name evidence="1" type="ORF">DVT68_17635</name>
</gene>
<dbReference type="AlphaFoldDB" id="A0A370K3F1"/>
<name>A0A370K3F1_9GAMM</name>
<accession>A0A370K3F1</accession>
<dbReference type="EMBL" id="QQSY01000006">
    <property type="protein sequence ID" value="RDI97184.1"/>
    <property type="molecule type" value="Genomic_DNA"/>
</dbReference>
<reference evidence="1 2" key="1">
    <citation type="submission" date="2018-07" db="EMBL/GenBank/DDBJ databases">
        <title>Dyella solisilvae sp. nov., isolated from the pine and broad-leaved mixed forest soil.</title>
        <authorList>
            <person name="Gao Z."/>
            <person name="Qiu L."/>
        </authorList>
    </citation>
    <scope>NUCLEOTIDE SEQUENCE [LARGE SCALE GENOMIC DNA]</scope>
    <source>
        <strain evidence="1 2">DHG54</strain>
    </source>
</reference>
<evidence type="ECO:0000313" key="1">
    <source>
        <dbReference type="EMBL" id="RDI97184.1"/>
    </source>
</evidence>
<protein>
    <submittedName>
        <fullName evidence="1">Transporter</fullName>
    </submittedName>
</protein>